<organism evidence="2 3">
    <name type="scientific">Rickenella mellea</name>
    <dbReference type="NCBI Taxonomy" id="50990"/>
    <lineage>
        <taxon>Eukaryota</taxon>
        <taxon>Fungi</taxon>
        <taxon>Dikarya</taxon>
        <taxon>Basidiomycota</taxon>
        <taxon>Agaricomycotina</taxon>
        <taxon>Agaricomycetes</taxon>
        <taxon>Hymenochaetales</taxon>
        <taxon>Rickenellaceae</taxon>
        <taxon>Rickenella</taxon>
    </lineage>
</organism>
<evidence type="ECO:0000313" key="3">
    <source>
        <dbReference type="Proteomes" id="UP000294933"/>
    </source>
</evidence>
<evidence type="ECO:0000256" key="1">
    <source>
        <dbReference type="SAM" id="MobiDB-lite"/>
    </source>
</evidence>
<dbReference type="EMBL" id="ML170164">
    <property type="protein sequence ID" value="TDL25176.1"/>
    <property type="molecule type" value="Genomic_DNA"/>
</dbReference>
<proteinExistence type="predicted"/>
<dbReference type="Proteomes" id="UP000294933">
    <property type="component" value="Unassembled WGS sequence"/>
</dbReference>
<name>A0A4Y7QCU6_9AGAM</name>
<accession>A0A4Y7QCU6</accession>
<feature type="region of interest" description="Disordered" evidence="1">
    <location>
        <begin position="55"/>
        <end position="79"/>
    </location>
</feature>
<reference evidence="2 3" key="1">
    <citation type="submission" date="2018-06" db="EMBL/GenBank/DDBJ databases">
        <title>A transcriptomic atlas of mushroom development highlights an independent origin of complex multicellularity.</title>
        <authorList>
            <consortium name="DOE Joint Genome Institute"/>
            <person name="Krizsan K."/>
            <person name="Almasi E."/>
            <person name="Merenyi Z."/>
            <person name="Sahu N."/>
            <person name="Viragh M."/>
            <person name="Koszo T."/>
            <person name="Mondo S."/>
            <person name="Kiss B."/>
            <person name="Balint B."/>
            <person name="Kues U."/>
            <person name="Barry K."/>
            <person name="Hegedus J.C."/>
            <person name="Henrissat B."/>
            <person name="Johnson J."/>
            <person name="Lipzen A."/>
            <person name="Ohm R."/>
            <person name="Nagy I."/>
            <person name="Pangilinan J."/>
            <person name="Yan J."/>
            <person name="Xiong Y."/>
            <person name="Grigoriev I.V."/>
            <person name="Hibbett D.S."/>
            <person name="Nagy L.G."/>
        </authorList>
    </citation>
    <scope>NUCLEOTIDE SEQUENCE [LARGE SCALE GENOMIC DNA]</scope>
    <source>
        <strain evidence="2 3">SZMC22713</strain>
    </source>
</reference>
<gene>
    <name evidence="2" type="ORF">BD410DRAFT_785019</name>
</gene>
<protein>
    <submittedName>
        <fullName evidence="2">Uncharacterized protein</fullName>
    </submittedName>
</protein>
<dbReference type="VEuPathDB" id="FungiDB:BD410DRAFT_785019"/>
<keyword evidence="3" id="KW-1185">Reference proteome</keyword>
<dbReference type="AlphaFoldDB" id="A0A4Y7QCU6"/>
<evidence type="ECO:0000313" key="2">
    <source>
        <dbReference type="EMBL" id="TDL25176.1"/>
    </source>
</evidence>
<sequence>MNEFMVVVQRVLHSVLCSRVLLHIRSAYHAQNRQHVVPSMPTMVIAQFTEHLNDSLRPCDQPESQHADTDYSTPDNEMDAVIHKYPPGS</sequence>